<gene>
    <name evidence="9" type="ORF">VITISV_038909</name>
</gene>
<dbReference type="Pfam" id="PF00106">
    <property type="entry name" value="adh_short"/>
    <property type="match status" value="1"/>
</dbReference>
<evidence type="ECO:0000256" key="2">
    <source>
        <dbReference type="ARBA" id="ARBA00006484"/>
    </source>
</evidence>
<dbReference type="InterPro" id="IPR002347">
    <property type="entry name" value="SDR_fam"/>
</dbReference>
<evidence type="ECO:0000256" key="4">
    <source>
        <dbReference type="ARBA" id="ARBA00023015"/>
    </source>
</evidence>
<comment type="subcellular location">
    <subcellularLocation>
        <location evidence="1">Nucleus</location>
    </subcellularLocation>
</comment>
<dbReference type="PANTHER" id="PTHR44169:SF5">
    <property type="entry name" value="ENOYL-(ACYL CARRIER) REDUCTASE"/>
    <property type="match status" value="1"/>
</dbReference>
<dbReference type="InterPro" id="IPR036955">
    <property type="entry name" value="AP2/ERF_dom_sf"/>
</dbReference>
<dbReference type="GO" id="GO:0005634">
    <property type="term" value="C:nucleus"/>
    <property type="evidence" value="ECO:0007669"/>
    <property type="project" value="UniProtKB-SubCell"/>
</dbReference>
<keyword evidence="3" id="KW-0560">Oxidoreductase</keyword>
<evidence type="ECO:0000256" key="7">
    <source>
        <dbReference type="ARBA" id="ARBA00023242"/>
    </source>
</evidence>
<dbReference type="InterPro" id="IPR020904">
    <property type="entry name" value="Sc_DH/Rdtase_CS"/>
</dbReference>
<evidence type="ECO:0000256" key="6">
    <source>
        <dbReference type="ARBA" id="ARBA00023163"/>
    </source>
</evidence>
<dbReference type="PRINTS" id="PR00081">
    <property type="entry name" value="GDHRDH"/>
</dbReference>
<keyword evidence="7" id="KW-0539">Nucleus</keyword>
<dbReference type="PRINTS" id="PR00367">
    <property type="entry name" value="ETHRSPELEMNT"/>
</dbReference>
<dbReference type="GO" id="GO:0003677">
    <property type="term" value="F:DNA binding"/>
    <property type="evidence" value="ECO:0007669"/>
    <property type="project" value="UniProtKB-KW"/>
</dbReference>
<dbReference type="SMART" id="SM00380">
    <property type="entry name" value="AP2"/>
    <property type="match status" value="1"/>
</dbReference>
<evidence type="ECO:0000256" key="3">
    <source>
        <dbReference type="ARBA" id="ARBA00023002"/>
    </source>
</evidence>
<dbReference type="Gene3D" id="3.30.730.10">
    <property type="entry name" value="AP2/ERF domain"/>
    <property type="match status" value="2"/>
</dbReference>
<keyword evidence="6" id="KW-0804">Transcription</keyword>
<evidence type="ECO:0000259" key="8">
    <source>
        <dbReference type="PROSITE" id="PS51032"/>
    </source>
</evidence>
<dbReference type="SUPFAM" id="SSF54171">
    <property type="entry name" value="DNA-binding domain"/>
    <property type="match status" value="1"/>
</dbReference>
<comment type="similarity">
    <text evidence="2">Belongs to the short-chain dehydrogenases/reductases (SDR) family.</text>
</comment>
<dbReference type="AlphaFoldDB" id="A5B2G8"/>
<sequence length="908" mass="100781">MSDPKVVLVTGCAKGGIGFEYCRAFAKQNCPVFASDIPQRMEDMLELSEDKIETLELDVSADESVASAVNTVLSKCGRIDILVNNAGIGSTGPLAELPLDAVRKAWEINTLGQLRLVQQVVPHMAAQRSGMIVNVGSVVGKVPTPWAGSYCASKAAVHAMSNTLRVELRPFGINVVLVMPGAIRSNFGSANMEKLGNCDWKLYKEFKEAIAERARASQSGKATDATVFARHVVKKVLSPKPPKQIVFGHMTGLFAVLSCSPLWVRDLFFSTRFNLNKKIIPMGFKFDGKRGLVYFQKHKKKGEARWATSVVCTHHCIGVAVVILQKRQRVICNILSRVKWGTKSMSANLKRRHLAYCGTLLSYSSLDASVFDFLYEGMVPTSTPKLEDFFGGATMGTHHYESNDREAMALSLDSMYYHQNPENEPNSQNCLNQLQSNSRQQQQQLIQLQQYPYVSGFRSHEMFHTPLVEETKETQLAADGNLQLPNMADTGLPGMKNWVSRNYPTNESLEHKMIGCMSDNGGESGSMSTMGYGDLQSLSLSMSPGSQSSCVTGSQQISPTVTECVAMDTKKRGPDKVDQKQIVHRKSLDTFGQRTSQYRGVTRHRWTGRYEAHLWDNSCKKEGQSRERKGKSFVFWQLENYQQELENMKNMTRQEYVAHLRRHHQHGRWQARIGRVAGNKDLYLGTFSTQEEAAEAYDIAAIKFRGVNAVTNFDITRYDVERIMASSNLLAGELAKRNKDMESTSEAKNLNPSVHTSSGEAILSQENNQSESGWKMVLYQSSQQSNSCLKQLDQKPLSFDHYRAPSFPVAPHNLMGMDAMGPAQQEAEDSAKMGTHLSNASSLVTSLSSSREGSPDKTSLPMLFAIPPSAPKFFATPANTVNSWIPSAQLRPAIPMPHMPVFAAWTDG</sequence>
<dbReference type="PROSITE" id="PS51032">
    <property type="entry name" value="AP2_ERF"/>
    <property type="match status" value="1"/>
</dbReference>
<evidence type="ECO:0000256" key="1">
    <source>
        <dbReference type="ARBA" id="ARBA00004123"/>
    </source>
</evidence>
<dbReference type="InterPro" id="IPR016177">
    <property type="entry name" value="DNA-bd_dom_sf"/>
</dbReference>
<proteinExistence type="inferred from homology"/>
<dbReference type="PROSITE" id="PS00061">
    <property type="entry name" value="ADH_SHORT"/>
    <property type="match status" value="1"/>
</dbReference>
<dbReference type="InterPro" id="IPR036291">
    <property type="entry name" value="NAD(P)-bd_dom_sf"/>
</dbReference>
<keyword evidence="5" id="KW-0238">DNA-binding</keyword>
<dbReference type="Gene3D" id="3.40.50.720">
    <property type="entry name" value="NAD(P)-binding Rossmann-like Domain"/>
    <property type="match status" value="1"/>
</dbReference>
<protein>
    <recommendedName>
        <fullName evidence="8">AP2/ERF domain-containing protein</fullName>
    </recommendedName>
</protein>
<dbReference type="SUPFAM" id="SSF51735">
    <property type="entry name" value="NAD(P)-binding Rossmann-fold domains"/>
    <property type="match status" value="1"/>
</dbReference>
<feature type="domain" description="AP2/ERF" evidence="8">
    <location>
        <begin position="597"/>
        <end position="714"/>
    </location>
</feature>
<accession>A5B2G8</accession>
<dbReference type="ExpressionAtlas" id="A5B2G8">
    <property type="expression patterns" value="baseline and differential"/>
</dbReference>
<keyword evidence="4" id="KW-0805">Transcription regulation</keyword>
<name>A5B2G8_VITVI</name>
<evidence type="ECO:0000313" key="9">
    <source>
        <dbReference type="EMBL" id="CAN71938.1"/>
    </source>
</evidence>
<dbReference type="InterPro" id="IPR001471">
    <property type="entry name" value="AP2/ERF_dom"/>
</dbReference>
<dbReference type="GO" id="GO:0016491">
    <property type="term" value="F:oxidoreductase activity"/>
    <property type="evidence" value="ECO:0007669"/>
    <property type="project" value="UniProtKB-KW"/>
</dbReference>
<organism evidence="9">
    <name type="scientific">Vitis vinifera</name>
    <name type="common">Grape</name>
    <dbReference type="NCBI Taxonomy" id="29760"/>
    <lineage>
        <taxon>Eukaryota</taxon>
        <taxon>Viridiplantae</taxon>
        <taxon>Streptophyta</taxon>
        <taxon>Embryophyta</taxon>
        <taxon>Tracheophyta</taxon>
        <taxon>Spermatophyta</taxon>
        <taxon>Magnoliopsida</taxon>
        <taxon>eudicotyledons</taxon>
        <taxon>Gunneridae</taxon>
        <taxon>Pentapetalae</taxon>
        <taxon>rosids</taxon>
        <taxon>Vitales</taxon>
        <taxon>Vitaceae</taxon>
        <taxon>Viteae</taxon>
        <taxon>Vitis</taxon>
    </lineage>
</organism>
<dbReference type="FunFam" id="3.40.50.720:FF:000261">
    <property type="entry name" value="NADPH-dependent 1-acyldihydroxyacetone phosphate reductase"/>
    <property type="match status" value="1"/>
</dbReference>
<dbReference type="CDD" id="cd00018">
    <property type="entry name" value="AP2"/>
    <property type="match status" value="1"/>
</dbReference>
<evidence type="ECO:0000256" key="5">
    <source>
        <dbReference type="ARBA" id="ARBA00023125"/>
    </source>
</evidence>
<reference evidence="9" key="1">
    <citation type="journal article" date="2007" name="PLoS ONE">
        <title>The first genome sequence of an elite grapevine cultivar (Pinot noir Vitis vinifera L.): coping with a highly heterozygous genome.</title>
        <authorList>
            <person name="Velasco R."/>
            <person name="Zharkikh A."/>
            <person name="Troggio M."/>
            <person name="Cartwright D.A."/>
            <person name="Cestaro A."/>
            <person name="Pruss D."/>
            <person name="Pindo M."/>
            <person name="FitzGerald L.M."/>
            <person name="Vezzulli S."/>
            <person name="Reid J."/>
            <person name="Malacarne G."/>
            <person name="Iliev D."/>
            <person name="Coppola G."/>
            <person name="Wardell B."/>
            <person name="Micheletti D."/>
            <person name="Macalma T."/>
            <person name="Facci M."/>
            <person name="Mitchell J.T."/>
            <person name="Perazzolli M."/>
            <person name="Eldredge G."/>
            <person name="Gatto P."/>
            <person name="Oyzerski R."/>
            <person name="Moretto M."/>
            <person name="Gutin N."/>
            <person name="Stefanini M."/>
            <person name="Chen Y."/>
            <person name="Segala C."/>
            <person name="Davenport C."/>
            <person name="Dematte L."/>
            <person name="Mraz A."/>
            <person name="Battilana J."/>
            <person name="Stormo K."/>
            <person name="Costa F."/>
            <person name="Tao Q."/>
            <person name="Si-Ammour A."/>
            <person name="Harkins T."/>
            <person name="Lackey A."/>
            <person name="Perbost C."/>
            <person name="Taillon B."/>
            <person name="Stella A."/>
            <person name="Solovyev V."/>
            <person name="Fawcett J.A."/>
            <person name="Sterck L."/>
            <person name="Vandepoele K."/>
            <person name="Grando S.M."/>
            <person name="Toppo S."/>
            <person name="Moser C."/>
            <person name="Lanchbury J."/>
            <person name="Bogden R."/>
            <person name="Skolnick M."/>
            <person name="Sgaramella V."/>
            <person name="Bhatnagar S.K."/>
            <person name="Fontana P."/>
            <person name="Gutin A."/>
            <person name="Van de Peer Y."/>
            <person name="Salamini F."/>
            <person name="Viola R."/>
        </authorList>
    </citation>
    <scope>NUCLEOTIDE SEQUENCE</scope>
</reference>
<dbReference type="EMBL" id="AM444297">
    <property type="protein sequence ID" value="CAN71938.1"/>
    <property type="molecule type" value="Genomic_DNA"/>
</dbReference>
<dbReference type="CDD" id="cd05374">
    <property type="entry name" value="17beta-HSD-like_SDR_c"/>
    <property type="match status" value="1"/>
</dbReference>
<dbReference type="PANTHER" id="PTHR44169">
    <property type="entry name" value="NADPH-DEPENDENT 1-ACYLDIHYDROXYACETONE PHOSPHATE REDUCTASE"/>
    <property type="match status" value="1"/>
</dbReference>
<dbReference type="GO" id="GO:0003700">
    <property type="term" value="F:DNA-binding transcription factor activity"/>
    <property type="evidence" value="ECO:0007669"/>
    <property type="project" value="InterPro"/>
</dbReference>
<dbReference type="PRINTS" id="PR00080">
    <property type="entry name" value="SDRFAMILY"/>
</dbReference>